<dbReference type="RefSeq" id="WP_069995262.1">
    <property type="nucleotide sequence ID" value="NZ_FMPG01000003.1"/>
</dbReference>
<dbReference type="OrthoDB" id="9784332at2"/>
<dbReference type="AlphaFoldDB" id="A0A1D4KKD9"/>
<evidence type="ECO:0000256" key="6">
    <source>
        <dbReference type="ARBA" id="ARBA00022967"/>
    </source>
</evidence>
<dbReference type="InterPro" id="IPR003593">
    <property type="entry name" value="AAA+_ATPase"/>
</dbReference>
<evidence type="ECO:0000313" key="11">
    <source>
        <dbReference type="EMBL" id="SCS74536.1"/>
    </source>
</evidence>
<dbReference type="PANTHER" id="PTHR43553">
    <property type="entry name" value="HEAVY METAL TRANSPORTER"/>
    <property type="match status" value="1"/>
</dbReference>
<keyword evidence="4 8" id="KW-0547">Nucleotide-binding</keyword>
<keyword evidence="5 8" id="KW-0067">ATP-binding</keyword>
<evidence type="ECO:0000256" key="3">
    <source>
        <dbReference type="ARBA" id="ARBA00022475"/>
    </source>
</evidence>
<proteinExistence type="inferred from homology"/>
<evidence type="ECO:0000313" key="12">
    <source>
        <dbReference type="Proteomes" id="UP000095412"/>
    </source>
</evidence>
<dbReference type="InterPro" id="IPR015856">
    <property type="entry name" value="ABC_transpr_CbiO/EcfA_su"/>
</dbReference>
<dbReference type="EMBL" id="FMPG01000003">
    <property type="protein sequence ID" value="SCS74372.1"/>
    <property type="molecule type" value="Genomic_DNA"/>
</dbReference>
<keyword evidence="3 8" id="KW-1003">Cell membrane</keyword>
<dbReference type="PROSITE" id="PS50893">
    <property type="entry name" value="ABC_TRANSPORTER_2"/>
    <property type="match status" value="1"/>
</dbReference>
<dbReference type="SMART" id="SM00382">
    <property type="entry name" value="AAA"/>
    <property type="match status" value="1"/>
</dbReference>
<accession>A0A1D4KKD9</accession>
<dbReference type="Proteomes" id="UP000095412">
    <property type="component" value="Unassembled WGS sequence"/>
</dbReference>
<dbReference type="GO" id="GO:0043190">
    <property type="term" value="C:ATP-binding cassette (ABC) transporter complex"/>
    <property type="evidence" value="ECO:0007669"/>
    <property type="project" value="TreeGrafter"/>
</dbReference>
<evidence type="ECO:0000256" key="5">
    <source>
        <dbReference type="ARBA" id="ARBA00022840"/>
    </source>
</evidence>
<name>A0A1D4KKD9_9STAP</name>
<reference evidence="10 13" key="2">
    <citation type="submission" date="2016-09" db="EMBL/GenBank/DDBJ databases">
        <authorList>
            <consortium name="Pathogen Informatics"/>
        </authorList>
    </citation>
    <scope>NUCLEOTIDE SEQUENCE [LARGE SCALE GENOMIC DNA]</scope>
    <source>
        <strain evidence="10 13">82B</strain>
    </source>
</reference>
<keyword evidence="12" id="KW-1185">Reference proteome</keyword>
<dbReference type="EC" id="7.-.-.-" evidence="8"/>
<dbReference type="InterPro" id="IPR050095">
    <property type="entry name" value="ECF_ABC_transporter_ATP-bd"/>
</dbReference>
<sequence>MTVKFSQVSFTYQKGTPFEHLAIQNIITSFEQGKYYAIIGQTGSGKSTLIQHLNGLLKPSEGHLTIDDITITHKTKDKALKEVRKRIGMVFQFPESQLFEDSVEREILFGPKNFGMPVEQVKERAFQLLMDLGFNRDIFQQSPFQMSGGQMRKIAITSILAMDPDIVILDEPTAGLDPKSRKQIMEMIKKLQVEQNKTIILVTHEMNDVATYVDEIKIMNQGQLVETCTPRTLFKDTQYVSHLHLDVPDIVKLQRDIEHKHQFEFEKVALTEAEFIEMYKEWQRDER</sequence>
<dbReference type="Proteomes" id="UP000095768">
    <property type="component" value="Unassembled WGS sequence"/>
</dbReference>
<keyword evidence="6" id="KW-1278">Translocase</keyword>
<evidence type="ECO:0000256" key="8">
    <source>
        <dbReference type="RuleBase" id="RU365104"/>
    </source>
</evidence>
<dbReference type="GO" id="GO:0042626">
    <property type="term" value="F:ATPase-coupled transmembrane transporter activity"/>
    <property type="evidence" value="ECO:0007669"/>
    <property type="project" value="TreeGrafter"/>
</dbReference>
<dbReference type="Pfam" id="PF00005">
    <property type="entry name" value="ABC_tran"/>
    <property type="match status" value="1"/>
</dbReference>
<dbReference type="InterPro" id="IPR027417">
    <property type="entry name" value="P-loop_NTPase"/>
</dbReference>
<comment type="subcellular location">
    <subcellularLocation>
        <location evidence="1 8">Cell membrane</location>
        <topology evidence="1 8">Peripheral membrane protein</topology>
    </subcellularLocation>
</comment>
<evidence type="ECO:0000256" key="4">
    <source>
        <dbReference type="ARBA" id="ARBA00022741"/>
    </source>
</evidence>
<dbReference type="NCBIfam" id="TIGR04521">
    <property type="entry name" value="ECF_ATPase_2"/>
    <property type="match status" value="1"/>
</dbReference>
<feature type="domain" description="ABC transporter" evidence="9">
    <location>
        <begin position="3"/>
        <end position="246"/>
    </location>
</feature>
<evidence type="ECO:0000259" key="9">
    <source>
        <dbReference type="PROSITE" id="PS50893"/>
    </source>
</evidence>
<dbReference type="Gene3D" id="3.40.50.300">
    <property type="entry name" value="P-loop containing nucleotide triphosphate hydrolases"/>
    <property type="match status" value="1"/>
</dbReference>
<evidence type="ECO:0000256" key="7">
    <source>
        <dbReference type="ARBA" id="ARBA00023136"/>
    </source>
</evidence>
<dbReference type="FunFam" id="3.40.50.300:FF:000224">
    <property type="entry name" value="Energy-coupling factor transporter ATP-binding protein EcfA"/>
    <property type="match status" value="1"/>
</dbReference>
<dbReference type="PANTHER" id="PTHR43553:SF27">
    <property type="entry name" value="ENERGY-COUPLING FACTOR TRANSPORTER ATP-BINDING PROTEIN ECFA2"/>
    <property type="match status" value="1"/>
</dbReference>
<evidence type="ECO:0000313" key="10">
    <source>
        <dbReference type="EMBL" id="SCS74372.1"/>
    </source>
</evidence>
<keyword evidence="10" id="KW-0378">Hydrolase</keyword>
<dbReference type="CDD" id="cd03225">
    <property type="entry name" value="ABC_cobalt_CbiO_domain1"/>
    <property type="match status" value="1"/>
</dbReference>
<reference evidence="11 12" key="1">
    <citation type="submission" date="2016-09" db="EMBL/GenBank/DDBJ databases">
        <authorList>
            <consortium name="Pathogen Informatics"/>
            <person name="Sun Q."/>
            <person name="Inoue M."/>
        </authorList>
    </citation>
    <scope>NUCLEOTIDE SEQUENCE [LARGE SCALE GENOMIC DNA]</scope>
    <source>
        <strain evidence="11 12">82C</strain>
    </source>
</reference>
<dbReference type="SUPFAM" id="SSF52540">
    <property type="entry name" value="P-loop containing nucleoside triphosphate hydrolases"/>
    <property type="match status" value="1"/>
</dbReference>
<evidence type="ECO:0000256" key="2">
    <source>
        <dbReference type="ARBA" id="ARBA00022448"/>
    </source>
</evidence>
<protein>
    <recommendedName>
        <fullName evidence="8">Energy-coupling factor transporter ATP-binding protein EcfA2</fullName>
        <ecNumber evidence="8">7.-.-.-</ecNumber>
    </recommendedName>
</protein>
<dbReference type="InterPro" id="IPR003439">
    <property type="entry name" value="ABC_transporter-like_ATP-bd"/>
</dbReference>
<keyword evidence="2 8" id="KW-0813">Transport</keyword>
<evidence type="ECO:0000256" key="1">
    <source>
        <dbReference type="ARBA" id="ARBA00004202"/>
    </source>
</evidence>
<comment type="function">
    <text evidence="8">ATP-binding (A) component of a common energy-coupling factor (ECF) ABC-transporter complex.</text>
</comment>
<dbReference type="NCBIfam" id="NF010166">
    <property type="entry name" value="PRK13646.1"/>
    <property type="match status" value="1"/>
</dbReference>
<dbReference type="InterPro" id="IPR030946">
    <property type="entry name" value="EcfA2"/>
</dbReference>
<dbReference type="GO" id="GO:0016887">
    <property type="term" value="F:ATP hydrolysis activity"/>
    <property type="evidence" value="ECO:0007669"/>
    <property type="project" value="InterPro"/>
</dbReference>
<dbReference type="GO" id="GO:0005524">
    <property type="term" value="F:ATP binding"/>
    <property type="evidence" value="ECO:0007669"/>
    <property type="project" value="UniProtKB-UniRule"/>
</dbReference>
<comment type="similarity">
    <text evidence="8">Belongs to the ABC transporter superfamily. Energy-coupling factor EcfA family.</text>
</comment>
<evidence type="ECO:0000313" key="13">
    <source>
        <dbReference type="Proteomes" id="UP000095768"/>
    </source>
</evidence>
<organism evidence="10 13">
    <name type="scientific">Staphylococcus caeli</name>
    <dbReference type="NCBI Taxonomy" id="2201815"/>
    <lineage>
        <taxon>Bacteria</taxon>
        <taxon>Bacillati</taxon>
        <taxon>Bacillota</taxon>
        <taxon>Bacilli</taxon>
        <taxon>Bacillales</taxon>
        <taxon>Staphylococcaceae</taxon>
        <taxon>Staphylococcus</taxon>
    </lineage>
</organism>
<dbReference type="GO" id="GO:0015087">
    <property type="term" value="F:cobalt ion transmembrane transporter activity"/>
    <property type="evidence" value="ECO:0007669"/>
    <property type="project" value="UniProtKB-ARBA"/>
</dbReference>
<keyword evidence="7 8" id="KW-0472">Membrane</keyword>
<dbReference type="EMBL" id="FMPI01000005">
    <property type="protein sequence ID" value="SCS74536.1"/>
    <property type="molecule type" value="Genomic_DNA"/>
</dbReference>
<comment type="subunit">
    <text evidence="8">Forms a stable energy-coupling factor (ECF) transporter complex composed of 2 membrane-embedded substrate-binding proteins (S component), 2 ATP-binding proteins (A component) and 2 transmembrane proteins (T component).</text>
</comment>
<gene>
    <name evidence="10" type="primary">cbiO_1</name>
    <name evidence="11" type="synonym">cbiO_2</name>
    <name evidence="10" type="ORF">SAMEA2297795_01035</name>
    <name evidence="11" type="ORF">SAMEA2297796_01068</name>
</gene>